<accession>A0AAD5R0Z8</accession>
<evidence type="ECO:0000256" key="4">
    <source>
        <dbReference type="ARBA" id="ARBA00023004"/>
    </source>
</evidence>
<dbReference type="PANTHER" id="PTHR24291:SF146">
    <property type="entry name" value="CYTOCHROME P450"/>
    <property type="match status" value="1"/>
</dbReference>
<proteinExistence type="inferred from homology"/>
<dbReference type="Proteomes" id="UP001196413">
    <property type="component" value="Unassembled WGS sequence"/>
</dbReference>
<dbReference type="EMBL" id="JAHQIW010005958">
    <property type="protein sequence ID" value="KAJ1367615.1"/>
    <property type="molecule type" value="Genomic_DNA"/>
</dbReference>
<dbReference type="SUPFAM" id="SSF48264">
    <property type="entry name" value="Cytochrome P450"/>
    <property type="match status" value="1"/>
</dbReference>
<organism evidence="7 8">
    <name type="scientific">Parelaphostrongylus tenuis</name>
    <name type="common">Meningeal worm</name>
    <dbReference type="NCBI Taxonomy" id="148309"/>
    <lineage>
        <taxon>Eukaryota</taxon>
        <taxon>Metazoa</taxon>
        <taxon>Ecdysozoa</taxon>
        <taxon>Nematoda</taxon>
        <taxon>Chromadorea</taxon>
        <taxon>Rhabditida</taxon>
        <taxon>Rhabditina</taxon>
        <taxon>Rhabditomorpha</taxon>
        <taxon>Strongyloidea</taxon>
        <taxon>Metastrongylidae</taxon>
        <taxon>Parelaphostrongylus</taxon>
    </lineage>
</organism>
<dbReference type="Gene3D" id="1.10.630.10">
    <property type="entry name" value="Cytochrome P450"/>
    <property type="match status" value="1"/>
</dbReference>
<dbReference type="GO" id="GO:0020037">
    <property type="term" value="F:heme binding"/>
    <property type="evidence" value="ECO:0007669"/>
    <property type="project" value="InterPro"/>
</dbReference>
<feature type="transmembrane region" description="Helical" evidence="6">
    <location>
        <begin position="28"/>
        <end position="48"/>
    </location>
</feature>
<evidence type="ECO:0000313" key="8">
    <source>
        <dbReference type="Proteomes" id="UP001196413"/>
    </source>
</evidence>
<evidence type="ECO:0000256" key="3">
    <source>
        <dbReference type="ARBA" id="ARBA00022617"/>
    </source>
</evidence>
<keyword evidence="6" id="KW-1133">Transmembrane helix</keyword>
<reference evidence="7" key="1">
    <citation type="submission" date="2021-06" db="EMBL/GenBank/DDBJ databases">
        <title>Parelaphostrongylus tenuis whole genome reference sequence.</title>
        <authorList>
            <person name="Garwood T.J."/>
            <person name="Larsen P.A."/>
            <person name="Fountain-Jones N.M."/>
            <person name="Garbe J.R."/>
            <person name="Macchietto M.G."/>
            <person name="Kania S.A."/>
            <person name="Gerhold R.W."/>
            <person name="Richards J.E."/>
            <person name="Wolf T.M."/>
        </authorList>
    </citation>
    <scope>NUCLEOTIDE SEQUENCE</scope>
    <source>
        <strain evidence="7">MNPRO001-30</strain>
        <tissue evidence="7">Meninges</tissue>
    </source>
</reference>
<dbReference type="GO" id="GO:0005506">
    <property type="term" value="F:iron ion binding"/>
    <property type="evidence" value="ECO:0007669"/>
    <property type="project" value="InterPro"/>
</dbReference>
<evidence type="ECO:0000256" key="5">
    <source>
        <dbReference type="ARBA" id="ARBA00023033"/>
    </source>
</evidence>
<keyword evidence="5" id="KW-0560">Oxidoreductase</keyword>
<evidence type="ECO:0000256" key="2">
    <source>
        <dbReference type="ARBA" id="ARBA00010617"/>
    </source>
</evidence>
<evidence type="ECO:0008006" key="9">
    <source>
        <dbReference type="Google" id="ProtNLM"/>
    </source>
</evidence>
<dbReference type="PANTHER" id="PTHR24291">
    <property type="entry name" value="CYTOCHROME P450 FAMILY 4"/>
    <property type="match status" value="1"/>
</dbReference>
<name>A0AAD5R0Z8_PARTN</name>
<evidence type="ECO:0000256" key="6">
    <source>
        <dbReference type="SAM" id="Phobius"/>
    </source>
</evidence>
<comment type="cofactor">
    <cofactor evidence="1">
        <name>heme</name>
        <dbReference type="ChEBI" id="CHEBI:30413"/>
    </cofactor>
</comment>
<evidence type="ECO:0000256" key="1">
    <source>
        <dbReference type="ARBA" id="ARBA00001971"/>
    </source>
</evidence>
<keyword evidence="3" id="KW-0479">Metal-binding</keyword>
<sequence>MHNLHDFQASCEEFEEYVSYEKKDKERFVVMALLALIVFFIGYVVFVYRRQVVGLWRLNRHCSKAFVNVPGPPCLPIIGAVHQFKWNNVEFAYQLEKWAREFIITKNNYYGLAKVWVGPVPIVFCGTQESIRPILESNTNISKPATQYDIISKWIGTGLLTSTNEKWFRRRKMLTSAFHFNVLQGYHDIFVQQGEILVNLIAKEEGYFDLFPYIKRCALDIICETAMGTAIIVRLMVTVSTSRLCKD</sequence>
<dbReference type="AlphaFoldDB" id="A0AAD5R0Z8"/>
<dbReference type="GO" id="GO:0004497">
    <property type="term" value="F:monooxygenase activity"/>
    <property type="evidence" value="ECO:0007669"/>
    <property type="project" value="UniProtKB-KW"/>
</dbReference>
<keyword evidence="3" id="KW-0349">Heme</keyword>
<protein>
    <recommendedName>
        <fullName evidence="9">Cytochrome P450</fullName>
    </recommendedName>
</protein>
<keyword evidence="5" id="KW-0503">Monooxygenase</keyword>
<keyword evidence="4" id="KW-0408">Iron</keyword>
<keyword evidence="6" id="KW-0812">Transmembrane</keyword>
<dbReference type="InterPro" id="IPR050196">
    <property type="entry name" value="Cytochrome_P450_Monoox"/>
</dbReference>
<comment type="caution">
    <text evidence="7">The sequence shown here is derived from an EMBL/GenBank/DDBJ whole genome shotgun (WGS) entry which is preliminary data.</text>
</comment>
<comment type="similarity">
    <text evidence="2">Belongs to the cytochrome P450 family.</text>
</comment>
<dbReference type="InterPro" id="IPR036396">
    <property type="entry name" value="Cyt_P450_sf"/>
</dbReference>
<dbReference type="Pfam" id="PF00067">
    <property type="entry name" value="p450"/>
    <property type="match status" value="1"/>
</dbReference>
<keyword evidence="8" id="KW-1185">Reference proteome</keyword>
<evidence type="ECO:0000313" key="7">
    <source>
        <dbReference type="EMBL" id="KAJ1367615.1"/>
    </source>
</evidence>
<dbReference type="InterPro" id="IPR001128">
    <property type="entry name" value="Cyt_P450"/>
</dbReference>
<dbReference type="GO" id="GO:0016705">
    <property type="term" value="F:oxidoreductase activity, acting on paired donors, with incorporation or reduction of molecular oxygen"/>
    <property type="evidence" value="ECO:0007669"/>
    <property type="project" value="InterPro"/>
</dbReference>
<gene>
    <name evidence="7" type="ORF">KIN20_028559</name>
</gene>
<keyword evidence="6" id="KW-0472">Membrane</keyword>